<feature type="region of interest" description="Disordered" evidence="1">
    <location>
        <begin position="1"/>
        <end position="32"/>
    </location>
</feature>
<reference evidence="2" key="1">
    <citation type="submission" date="2020-11" db="EMBL/GenBank/DDBJ databases">
        <title>Adaptations for nitrogen fixation in a non-lichenized fungal sporocarp promotes dispersal by wood-feeding termites.</title>
        <authorList>
            <consortium name="DOE Joint Genome Institute"/>
            <person name="Koch R.A."/>
            <person name="Yoon G."/>
            <person name="Arayal U."/>
            <person name="Lail K."/>
            <person name="Amirebrahimi M."/>
            <person name="Labutti K."/>
            <person name="Lipzen A."/>
            <person name="Riley R."/>
            <person name="Barry K."/>
            <person name="Henrissat B."/>
            <person name="Grigoriev I.V."/>
            <person name="Herr J.R."/>
            <person name="Aime M.C."/>
        </authorList>
    </citation>
    <scope>NUCLEOTIDE SEQUENCE</scope>
    <source>
        <strain evidence="2">MCA 3950</strain>
    </source>
</reference>
<comment type="caution">
    <text evidence="2">The sequence shown here is derived from an EMBL/GenBank/DDBJ whole genome shotgun (WGS) entry which is preliminary data.</text>
</comment>
<protein>
    <submittedName>
        <fullName evidence="2">Uncharacterized protein</fullName>
    </submittedName>
</protein>
<sequence length="124" mass="13956">MNKMREMQEKAEEEAKKSLKRPPTNRCTGCNHKFHDEDDEEVRELVRAASPTHSMACTALATVKVPTSGFRTAWYHMSSAPRGTVYRGDRHPPAADGDPDVYEDKPRKCGSCGEISLCLKKEFL</sequence>
<proteinExistence type="predicted"/>
<keyword evidence="3" id="KW-1185">Reference proteome</keyword>
<dbReference type="RefSeq" id="XP_043041927.1">
    <property type="nucleotide sequence ID" value="XM_043176906.1"/>
</dbReference>
<organism evidence="2 3">
    <name type="scientific">Guyanagaster necrorhizus</name>
    <dbReference type="NCBI Taxonomy" id="856835"/>
    <lineage>
        <taxon>Eukaryota</taxon>
        <taxon>Fungi</taxon>
        <taxon>Dikarya</taxon>
        <taxon>Basidiomycota</taxon>
        <taxon>Agaricomycotina</taxon>
        <taxon>Agaricomycetes</taxon>
        <taxon>Agaricomycetidae</taxon>
        <taxon>Agaricales</taxon>
        <taxon>Marasmiineae</taxon>
        <taxon>Physalacriaceae</taxon>
        <taxon>Guyanagaster</taxon>
    </lineage>
</organism>
<dbReference type="OrthoDB" id="432970at2759"/>
<dbReference type="AlphaFoldDB" id="A0A9P7VWY0"/>
<accession>A0A9P7VWY0</accession>
<feature type="region of interest" description="Disordered" evidence="1">
    <location>
        <begin position="82"/>
        <end position="103"/>
    </location>
</feature>
<evidence type="ECO:0000313" key="3">
    <source>
        <dbReference type="Proteomes" id="UP000812287"/>
    </source>
</evidence>
<dbReference type="Proteomes" id="UP000812287">
    <property type="component" value="Unassembled WGS sequence"/>
</dbReference>
<dbReference type="GeneID" id="66099193"/>
<name>A0A9P7VWY0_9AGAR</name>
<evidence type="ECO:0000313" key="2">
    <source>
        <dbReference type="EMBL" id="KAG7448427.1"/>
    </source>
</evidence>
<evidence type="ECO:0000256" key="1">
    <source>
        <dbReference type="SAM" id="MobiDB-lite"/>
    </source>
</evidence>
<feature type="compositionally biased region" description="Basic and acidic residues" evidence="1">
    <location>
        <begin position="1"/>
        <end position="17"/>
    </location>
</feature>
<gene>
    <name evidence="2" type="ORF">BT62DRAFT_1003143</name>
</gene>
<dbReference type="EMBL" id="MU250529">
    <property type="protein sequence ID" value="KAG7448427.1"/>
    <property type="molecule type" value="Genomic_DNA"/>
</dbReference>